<evidence type="ECO:0000256" key="4">
    <source>
        <dbReference type="ARBA" id="ARBA00024195"/>
    </source>
</evidence>
<evidence type="ECO:0000256" key="1">
    <source>
        <dbReference type="ARBA" id="ARBA00022729"/>
    </source>
</evidence>
<dbReference type="PROSITE" id="PS50240">
    <property type="entry name" value="TRYPSIN_DOM"/>
    <property type="match status" value="1"/>
</dbReference>
<keyword evidence="9" id="KW-1185">Reference proteome</keyword>
<feature type="domain" description="Peptidase S1" evidence="7">
    <location>
        <begin position="145"/>
        <end position="395"/>
    </location>
</feature>
<dbReference type="EMBL" id="JAHWGI010000380">
    <property type="protein sequence ID" value="KAK3914417.1"/>
    <property type="molecule type" value="Genomic_DNA"/>
</dbReference>
<organism evidence="8 9">
    <name type="scientific">Frankliniella fusca</name>
    <dbReference type="NCBI Taxonomy" id="407009"/>
    <lineage>
        <taxon>Eukaryota</taxon>
        <taxon>Metazoa</taxon>
        <taxon>Ecdysozoa</taxon>
        <taxon>Arthropoda</taxon>
        <taxon>Hexapoda</taxon>
        <taxon>Insecta</taxon>
        <taxon>Pterygota</taxon>
        <taxon>Neoptera</taxon>
        <taxon>Paraneoptera</taxon>
        <taxon>Thysanoptera</taxon>
        <taxon>Terebrantia</taxon>
        <taxon>Thripoidea</taxon>
        <taxon>Thripidae</taxon>
        <taxon>Frankliniella</taxon>
    </lineage>
</organism>
<dbReference type="PANTHER" id="PTHR24260">
    <property type="match status" value="1"/>
</dbReference>
<dbReference type="SMART" id="SM00020">
    <property type="entry name" value="Tryp_SPc"/>
    <property type="match status" value="1"/>
</dbReference>
<gene>
    <name evidence="8" type="ORF">KUF71_023818</name>
</gene>
<keyword evidence="5" id="KW-0378">Hydrolase</keyword>
<evidence type="ECO:0000256" key="2">
    <source>
        <dbReference type="ARBA" id="ARBA00023157"/>
    </source>
</evidence>
<dbReference type="InterPro" id="IPR001254">
    <property type="entry name" value="Trypsin_dom"/>
</dbReference>
<dbReference type="PROSITE" id="PS00135">
    <property type="entry name" value="TRYPSIN_SER"/>
    <property type="match status" value="1"/>
</dbReference>
<dbReference type="PROSITE" id="PS00134">
    <property type="entry name" value="TRYPSIN_HIS"/>
    <property type="match status" value="1"/>
</dbReference>
<dbReference type="GO" id="GO:0006508">
    <property type="term" value="P:proteolysis"/>
    <property type="evidence" value="ECO:0007669"/>
    <property type="project" value="UniProtKB-KW"/>
</dbReference>
<evidence type="ECO:0000259" key="7">
    <source>
        <dbReference type="PROSITE" id="PS50240"/>
    </source>
</evidence>
<feature type="signal peptide" evidence="6">
    <location>
        <begin position="1"/>
        <end position="22"/>
    </location>
</feature>
<comment type="similarity">
    <text evidence="4">Belongs to the peptidase S1 family. CLIP subfamily.</text>
</comment>
<evidence type="ECO:0000256" key="3">
    <source>
        <dbReference type="ARBA" id="ARBA00023180"/>
    </source>
</evidence>
<reference evidence="8" key="2">
    <citation type="journal article" date="2023" name="BMC Genomics">
        <title>Pest status, molecular evolution, and epigenetic factors derived from the genome assembly of Frankliniella fusca, a thysanopteran phytovirus vector.</title>
        <authorList>
            <person name="Catto M.A."/>
            <person name="Labadie P.E."/>
            <person name="Jacobson A.L."/>
            <person name="Kennedy G.G."/>
            <person name="Srinivasan R."/>
            <person name="Hunt B.G."/>
        </authorList>
    </citation>
    <scope>NUCLEOTIDE SEQUENCE</scope>
    <source>
        <strain evidence="8">PL_HMW_Pooled</strain>
    </source>
</reference>
<dbReference type="AlphaFoldDB" id="A0AAE1H432"/>
<dbReference type="InterPro" id="IPR051333">
    <property type="entry name" value="CLIP_Serine_Protease"/>
</dbReference>
<keyword evidence="2" id="KW-1015">Disulfide bond</keyword>
<dbReference type="InterPro" id="IPR033116">
    <property type="entry name" value="TRYPSIN_SER"/>
</dbReference>
<keyword evidence="3" id="KW-0325">Glycoprotein</keyword>
<dbReference type="GO" id="GO:0004252">
    <property type="term" value="F:serine-type endopeptidase activity"/>
    <property type="evidence" value="ECO:0007669"/>
    <property type="project" value="InterPro"/>
</dbReference>
<dbReference type="InterPro" id="IPR043504">
    <property type="entry name" value="Peptidase_S1_PA_chymotrypsin"/>
</dbReference>
<keyword evidence="5" id="KW-0720">Serine protease</keyword>
<evidence type="ECO:0000256" key="6">
    <source>
        <dbReference type="SAM" id="SignalP"/>
    </source>
</evidence>
<sequence>MASTALWSVALFVWAVVMPSTASENHQREGDECTMDSGTLGVCKRLAHCQWAVMEKRRGRHPTLCDHRGEWPVVCCRGRAKPTTAAPVEAAVVTGNRFGVTTAAQDASRIARKKCDEYAAFVFVEGLSTSSAKVDQCAILADELIVGGRETKPMEFPHMALIGYETSPDSIAWTCGGSLISENFVLSAAHCTSSGRTPAGWVLLGELDRSTDTDDALPQQVRVIDRVTHPEYNPPAKYHDIALLRLARRAALSPYVRPACLDTQDPAVTARGREAPVASGWGHNAYGGDPVDHLNKVRLPLVEPDVCKKGYSNLPAYQLPRGILADSQVCAGGVTGKDTCQGDSGGPLQLPTREDPHCMYRIVGVTSFGKACGLNVPGVYTRVYHYVPWIEDIVWPRRNATAG</sequence>
<dbReference type="Proteomes" id="UP001219518">
    <property type="component" value="Unassembled WGS sequence"/>
</dbReference>
<dbReference type="Gene3D" id="2.40.10.10">
    <property type="entry name" value="Trypsin-like serine proteases"/>
    <property type="match status" value="2"/>
</dbReference>
<dbReference type="InterPro" id="IPR001314">
    <property type="entry name" value="Peptidase_S1A"/>
</dbReference>
<evidence type="ECO:0000256" key="5">
    <source>
        <dbReference type="RuleBase" id="RU363034"/>
    </source>
</evidence>
<accession>A0AAE1H432</accession>
<reference evidence="8" key="1">
    <citation type="submission" date="2021-07" db="EMBL/GenBank/DDBJ databases">
        <authorList>
            <person name="Catto M.A."/>
            <person name="Jacobson A."/>
            <person name="Kennedy G."/>
            <person name="Labadie P."/>
            <person name="Hunt B.G."/>
            <person name="Srinivasan R."/>
        </authorList>
    </citation>
    <scope>NUCLEOTIDE SEQUENCE</scope>
    <source>
        <strain evidence="8">PL_HMW_Pooled</strain>
        <tissue evidence="8">Head</tissue>
    </source>
</reference>
<name>A0AAE1H432_9NEOP</name>
<dbReference type="SUPFAM" id="SSF50494">
    <property type="entry name" value="Trypsin-like serine proteases"/>
    <property type="match status" value="1"/>
</dbReference>
<keyword evidence="5 8" id="KW-0645">Protease</keyword>
<protein>
    <submittedName>
        <fullName evidence="8">Serine protease snake</fullName>
    </submittedName>
</protein>
<dbReference type="CDD" id="cd00190">
    <property type="entry name" value="Tryp_SPc"/>
    <property type="match status" value="1"/>
</dbReference>
<comment type="caution">
    <text evidence="8">The sequence shown here is derived from an EMBL/GenBank/DDBJ whole genome shotgun (WGS) entry which is preliminary data.</text>
</comment>
<dbReference type="FunFam" id="2.40.10.10:FF:000028">
    <property type="entry name" value="Serine protease easter"/>
    <property type="match status" value="1"/>
</dbReference>
<dbReference type="Pfam" id="PF00089">
    <property type="entry name" value="Trypsin"/>
    <property type="match status" value="1"/>
</dbReference>
<dbReference type="PRINTS" id="PR00722">
    <property type="entry name" value="CHYMOTRYPSIN"/>
</dbReference>
<keyword evidence="1 6" id="KW-0732">Signal</keyword>
<dbReference type="PANTHER" id="PTHR24260:SF147">
    <property type="entry name" value="EG:BACR7A4.3 PROTEIN-RELATED"/>
    <property type="match status" value="1"/>
</dbReference>
<feature type="chain" id="PRO_5042042158" evidence="6">
    <location>
        <begin position="23"/>
        <end position="403"/>
    </location>
</feature>
<evidence type="ECO:0000313" key="8">
    <source>
        <dbReference type="EMBL" id="KAK3914417.1"/>
    </source>
</evidence>
<dbReference type="InterPro" id="IPR009003">
    <property type="entry name" value="Peptidase_S1_PA"/>
</dbReference>
<proteinExistence type="inferred from homology"/>
<evidence type="ECO:0000313" key="9">
    <source>
        <dbReference type="Proteomes" id="UP001219518"/>
    </source>
</evidence>
<dbReference type="InterPro" id="IPR018114">
    <property type="entry name" value="TRYPSIN_HIS"/>
</dbReference>